<keyword evidence="3" id="KW-0645">Protease</keyword>
<evidence type="ECO:0000259" key="2">
    <source>
        <dbReference type="Pfam" id="PF04389"/>
    </source>
</evidence>
<keyword evidence="3" id="KW-0378">Hydrolase</keyword>
<organism evidence="3">
    <name type="scientific">uncultured Solirubrobacteraceae bacterium</name>
    <dbReference type="NCBI Taxonomy" id="1162706"/>
    <lineage>
        <taxon>Bacteria</taxon>
        <taxon>Bacillati</taxon>
        <taxon>Actinomycetota</taxon>
        <taxon>Thermoleophilia</taxon>
        <taxon>Solirubrobacterales</taxon>
        <taxon>Solirubrobacteraceae</taxon>
        <taxon>environmental samples</taxon>
    </lineage>
</organism>
<dbReference type="InterPro" id="IPR046450">
    <property type="entry name" value="PA_dom_sf"/>
</dbReference>
<evidence type="ECO:0000259" key="1">
    <source>
        <dbReference type="Pfam" id="PF02225"/>
    </source>
</evidence>
<keyword evidence="3" id="KW-0031">Aminopeptidase</keyword>
<dbReference type="SUPFAM" id="SSF52025">
    <property type="entry name" value="PA domain"/>
    <property type="match status" value="1"/>
</dbReference>
<dbReference type="InterPro" id="IPR007484">
    <property type="entry name" value="Peptidase_M28"/>
</dbReference>
<proteinExistence type="predicted"/>
<reference evidence="3" key="1">
    <citation type="submission" date="2020-02" db="EMBL/GenBank/DDBJ databases">
        <authorList>
            <person name="Meier V. D."/>
        </authorList>
    </citation>
    <scope>NUCLEOTIDE SEQUENCE</scope>
    <source>
        <strain evidence="3">AVDCRST_MAG85</strain>
    </source>
</reference>
<dbReference type="PANTHER" id="PTHR12147:SF26">
    <property type="entry name" value="PEPTIDASE M28 DOMAIN-CONTAINING PROTEIN"/>
    <property type="match status" value="1"/>
</dbReference>
<dbReference type="InterPro" id="IPR003137">
    <property type="entry name" value="PA_domain"/>
</dbReference>
<dbReference type="Gene3D" id="3.40.630.10">
    <property type="entry name" value="Zn peptidases"/>
    <property type="match status" value="2"/>
</dbReference>
<feature type="domain" description="PA" evidence="1">
    <location>
        <begin position="142"/>
        <end position="220"/>
    </location>
</feature>
<dbReference type="GO" id="GO:0004177">
    <property type="term" value="F:aminopeptidase activity"/>
    <property type="evidence" value="ECO:0007669"/>
    <property type="project" value="UniProtKB-KW"/>
</dbReference>
<dbReference type="Pfam" id="PF02225">
    <property type="entry name" value="PA"/>
    <property type="match status" value="1"/>
</dbReference>
<dbReference type="EMBL" id="CADCVT010000283">
    <property type="protein sequence ID" value="CAA9515871.1"/>
    <property type="molecule type" value="Genomic_DNA"/>
</dbReference>
<dbReference type="AlphaFoldDB" id="A0A6J4T7Z2"/>
<dbReference type="GO" id="GO:0006508">
    <property type="term" value="P:proteolysis"/>
    <property type="evidence" value="ECO:0007669"/>
    <property type="project" value="InterPro"/>
</dbReference>
<feature type="domain" description="Peptidase M28" evidence="2">
    <location>
        <begin position="242"/>
        <end position="414"/>
    </location>
</feature>
<dbReference type="Gene3D" id="3.50.30.30">
    <property type="match status" value="1"/>
</dbReference>
<dbReference type="PANTHER" id="PTHR12147">
    <property type="entry name" value="METALLOPEPTIDASE M28 FAMILY MEMBER"/>
    <property type="match status" value="1"/>
</dbReference>
<gene>
    <name evidence="3" type="ORF">AVDCRST_MAG85-2609</name>
</gene>
<name>A0A6J4T7Z2_9ACTN</name>
<accession>A0A6J4T7Z2</accession>
<dbReference type="Pfam" id="PF04389">
    <property type="entry name" value="Peptidase_M28"/>
    <property type="match status" value="1"/>
</dbReference>
<evidence type="ECO:0000313" key="3">
    <source>
        <dbReference type="EMBL" id="CAA9515871.1"/>
    </source>
</evidence>
<sequence>MKRPLRAALAIVVAAGVAATVWLATRPPENPIGPAGPPREEPAPERAIRAAAITRHLRSLETIARNHGGNRAAGTEGEQRTTLYIAQTLRKAGWKVREQTVRWPYFENRRRPILGDLTYREDFVAAEYSGSDGFEGRVRPFDSQGCDADALGDLGPRDIAVVARGTCTFRAKALAAQRAGAGALVVVDRKEREPVQATLGDPAGITIPVLAATGEAATRLTDGPGDVRILVDTVSETRETRNVIAETEPRADGEVAMAGAHLDSVEAGPGINDNGSGVAALLEIARRTRDVQGLRLGFWTAEELGLFGSRHYVRTLPKDVREKIRAYLNLDMVGTPKGKVVVYDTDDDVEETLRDATAERGEEDLGGDSDHAPFDTAGIPVGGIFTGLDRCYHRACDTIQNTDATLAAAQARAAQEALTELAR</sequence>
<protein>
    <submittedName>
        <fullName evidence="3">Aminopeptidase Y (Arg, Lys, Leu preference)</fullName>
        <ecNumber evidence="3">3.4.11.15</ecNumber>
    </submittedName>
</protein>
<dbReference type="GO" id="GO:0008235">
    <property type="term" value="F:metalloexopeptidase activity"/>
    <property type="evidence" value="ECO:0007669"/>
    <property type="project" value="InterPro"/>
</dbReference>
<dbReference type="EC" id="3.4.11.15" evidence="3"/>
<dbReference type="SUPFAM" id="SSF53187">
    <property type="entry name" value="Zn-dependent exopeptidases"/>
    <property type="match status" value="1"/>
</dbReference>
<dbReference type="InterPro" id="IPR045175">
    <property type="entry name" value="M28_fam"/>
</dbReference>